<sequence length="121" mass="13200">MTSQDGQEATIMVHASAAASSNGRRTQGHEQHSKTHDPTYSQAELDQTDNMINHMILSYVACLVLGWGLLFFDWAINEVEKHPKAEPWISNAVTIGGASAVLSPIIQWGHAILYSRAAVSL</sequence>
<evidence type="ECO:0000256" key="1">
    <source>
        <dbReference type="SAM" id="MobiDB-lite"/>
    </source>
</evidence>
<feature type="transmembrane region" description="Helical" evidence="2">
    <location>
        <begin position="88"/>
        <end position="106"/>
    </location>
</feature>
<keyword evidence="2" id="KW-0472">Membrane</keyword>
<organism evidence="3 4">
    <name type="scientific">Coccomyxa viridis</name>
    <dbReference type="NCBI Taxonomy" id="1274662"/>
    <lineage>
        <taxon>Eukaryota</taxon>
        <taxon>Viridiplantae</taxon>
        <taxon>Chlorophyta</taxon>
        <taxon>core chlorophytes</taxon>
        <taxon>Trebouxiophyceae</taxon>
        <taxon>Trebouxiophyceae incertae sedis</taxon>
        <taxon>Coccomyxaceae</taxon>
        <taxon>Coccomyxa</taxon>
    </lineage>
</organism>
<keyword evidence="4" id="KW-1185">Reference proteome</keyword>
<protein>
    <submittedName>
        <fullName evidence="3">Uncharacterized protein</fullName>
    </submittedName>
</protein>
<feature type="compositionally biased region" description="Basic and acidic residues" evidence="1">
    <location>
        <begin position="27"/>
        <end position="37"/>
    </location>
</feature>
<gene>
    <name evidence="3" type="ORF">CVIRNUC_009082</name>
</gene>
<dbReference type="AlphaFoldDB" id="A0AAV1IIQ2"/>
<evidence type="ECO:0000313" key="4">
    <source>
        <dbReference type="Proteomes" id="UP001314263"/>
    </source>
</evidence>
<comment type="caution">
    <text evidence="3">The sequence shown here is derived from an EMBL/GenBank/DDBJ whole genome shotgun (WGS) entry which is preliminary data.</text>
</comment>
<name>A0AAV1IIQ2_9CHLO</name>
<feature type="region of interest" description="Disordered" evidence="1">
    <location>
        <begin position="14"/>
        <end position="42"/>
    </location>
</feature>
<evidence type="ECO:0000313" key="3">
    <source>
        <dbReference type="EMBL" id="CAK0785869.1"/>
    </source>
</evidence>
<dbReference type="Proteomes" id="UP001314263">
    <property type="component" value="Unassembled WGS sequence"/>
</dbReference>
<keyword evidence="2" id="KW-1133">Transmembrane helix</keyword>
<reference evidence="3 4" key="1">
    <citation type="submission" date="2023-10" db="EMBL/GenBank/DDBJ databases">
        <authorList>
            <person name="Maclean D."/>
            <person name="Macfadyen A."/>
        </authorList>
    </citation>
    <scope>NUCLEOTIDE SEQUENCE [LARGE SCALE GENOMIC DNA]</scope>
</reference>
<feature type="transmembrane region" description="Helical" evidence="2">
    <location>
        <begin position="56"/>
        <end position="76"/>
    </location>
</feature>
<keyword evidence="2" id="KW-0812">Transmembrane</keyword>
<accession>A0AAV1IIQ2</accession>
<proteinExistence type="predicted"/>
<evidence type="ECO:0000256" key="2">
    <source>
        <dbReference type="SAM" id="Phobius"/>
    </source>
</evidence>
<dbReference type="EMBL" id="CAUYUE010000013">
    <property type="protein sequence ID" value="CAK0785869.1"/>
    <property type="molecule type" value="Genomic_DNA"/>
</dbReference>